<dbReference type="SUPFAM" id="SSF111369">
    <property type="entry name" value="HlyD-like secretion proteins"/>
    <property type="match status" value="1"/>
</dbReference>
<feature type="domain" description="Multidrug resistance protein MdtA-like C-terminal permuted SH3" evidence="8">
    <location>
        <begin position="277"/>
        <end position="329"/>
    </location>
</feature>
<proteinExistence type="inferred from homology"/>
<keyword evidence="3" id="KW-0813">Transport</keyword>
<evidence type="ECO:0000256" key="4">
    <source>
        <dbReference type="SAM" id="Coils"/>
    </source>
</evidence>
<dbReference type="NCBIfam" id="TIGR01730">
    <property type="entry name" value="RND_mfp"/>
    <property type="match status" value="1"/>
</dbReference>
<dbReference type="Gene3D" id="2.40.30.170">
    <property type="match status" value="1"/>
</dbReference>
<dbReference type="Gene3D" id="2.40.50.100">
    <property type="match status" value="1"/>
</dbReference>
<feature type="chain" id="PRO_5045523603" evidence="5">
    <location>
        <begin position="27"/>
        <end position="344"/>
    </location>
</feature>
<comment type="subcellular location">
    <subcellularLocation>
        <location evidence="1">Cell envelope</location>
    </subcellularLocation>
</comment>
<dbReference type="Proteomes" id="UP001202134">
    <property type="component" value="Unassembled WGS sequence"/>
</dbReference>
<dbReference type="Gene3D" id="1.10.287.470">
    <property type="entry name" value="Helix hairpin bin"/>
    <property type="match status" value="1"/>
</dbReference>
<organism evidence="9 10">
    <name type="scientific">Shewanella electrodiphila</name>
    <dbReference type="NCBI Taxonomy" id="934143"/>
    <lineage>
        <taxon>Bacteria</taxon>
        <taxon>Pseudomonadati</taxon>
        <taxon>Pseudomonadota</taxon>
        <taxon>Gammaproteobacteria</taxon>
        <taxon>Alteromonadales</taxon>
        <taxon>Shewanellaceae</taxon>
        <taxon>Shewanella</taxon>
    </lineage>
</organism>
<dbReference type="InterPro" id="IPR006143">
    <property type="entry name" value="RND_pump_MFP"/>
</dbReference>
<evidence type="ECO:0000259" key="7">
    <source>
        <dbReference type="Pfam" id="PF25917"/>
    </source>
</evidence>
<dbReference type="EMBL" id="JAKIKU010000016">
    <property type="protein sequence ID" value="MCL1047616.1"/>
    <property type="molecule type" value="Genomic_DNA"/>
</dbReference>
<name>A0ABT0KUW5_9GAMM</name>
<feature type="signal peptide" evidence="5">
    <location>
        <begin position="1"/>
        <end position="26"/>
    </location>
</feature>
<sequence length="344" mass="37772">MWRTRSMLITVLSISQISIFAPLAIAAPETIHIQPQRHIPYLQFDGQIEAIKAATVSAQTAGRILKLNYDVNDTVPEGAALLEITSKEQGAGLAAAEAELAQAKARNIESQAQFKRYQELFPKGAISKGAMDEATANSASSLQAVSAAKAKLIQANETLNYTTVNAPFSGRVTQRFVEQGETVTVGQALYAGYSTDNMRAIFQLPQQYRQLVDANANITVELNSGLRISSTDINPYVFLQTASQSYQVRINLPQTDAALSPGEWVKVMIADTTTDQLIIPHSAVFQRGDYTAVFRQKNDKFVQTQVRLRQIDNQQYVVEAGLIAGDKIIKRATKYLLNTEKSGE</sequence>
<evidence type="ECO:0000313" key="9">
    <source>
        <dbReference type="EMBL" id="MCL1047616.1"/>
    </source>
</evidence>
<dbReference type="Pfam" id="PF25876">
    <property type="entry name" value="HH_MFP_RND"/>
    <property type="match status" value="1"/>
</dbReference>
<keyword evidence="4" id="KW-0175">Coiled coil</keyword>
<reference evidence="9 10" key="1">
    <citation type="submission" date="2022-01" db="EMBL/GenBank/DDBJ databases">
        <title>Whole genome-based taxonomy of the Shewanellaceae.</title>
        <authorList>
            <person name="Martin-Rodriguez A.J."/>
        </authorList>
    </citation>
    <scope>NUCLEOTIDE SEQUENCE [LARGE SCALE GENOMIC DNA]</scope>
    <source>
        <strain evidence="9 10">DSM 24955</strain>
    </source>
</reference>
<dbReference type="Gene3D" id="2.40.420.20">
    <property type="match status" value="1"/>
</dbReference>
<evidence type="ECO:0000259" key="8">
    <source>
        <dbReference type="Pfam" id="PF25967"/>
    </source>
</evidence>
<evidence type="ECO:0000256" key="5">
    <source>
        <dbReference type="SAM" id="SignalP"/>
    </source>
</evidence>
<dbReference type="PANTHER" id="PTHR30469:SF18">
    <property type="entry name" value="RESISTANCE-NODULATION-CELL DIVISION (RND) EFFLUX MEMBRANE FUSION PROTEIN-RELATED"/>
    <property type="match status" value="1"/>
</dbReference>
<feature type="domain" description="Multidrug resistance protein MdtA-like barrel-sandwich hybrid" evidence="7">
    <location>
        <begin position="53"/>
        <end position="188"/>
    </location>
</feature>
<evidence type="ECO:0000256" key="1">
    <source>
        <dbReference type="ARBA" id="ARBA00004196"/>
    </source>
</evidence>
<dbReference type="RefSeq" id="WP_248956912.1">
    <property type="nucleotide sequence ID" value="NZ_JAKIKU010000016.1"/>
</dbReference>
<dbReference type="PANTHER" id="PTHR30469">
    <property type="entry name" value="MULTIDRUG RESISTANCE PROTEIN MDTA"/>
    <property type="match status" value="1"/>
</dbReference>
<dbReference type="Pfam" id="PF25967">
    <property type="entry name" value="RND-MFP_C"/>
    <property type="match status" value="1"/>
</dbReference>
<feature type="coiled-coil region" evidence="4">
    <location>
        <begin position="93"/>
        <end position="120"/>
    </location>
</feature>
<evidence type="ECO:0000256" key="3">
    <source>
        <dbReference type="ARBA" id="ARBA00022448"/>
    </source>
</evidence>
<feature type="domain" description="Multidrug resistance protein MdtA-like alpha-helical hairpin" evidence="6">
    <location>
        <begin position="93"/>
        <end position="162"/>
    </location>
</feature>
<dbReference type="InterPro" id="IPR058624">
    <property type="entry name" value="MdtA-like_HH"/>
</dbReference>
<dbReference type="InterPro" id="IPR058627">
    <property type="entry name" value="MdtA-like_C"/>
</dbReference>
<gene>
    <name evidence="9" type="ORF">L2737_20145</name>
</gene>
<keyword evidence="10" id="KW-1185">Reference proteome</keyword>
<comment type="similarity">
    <text evidence="2">Belongs to the membrane fusion protein (MFP) (TC 8.A.1) family.</text>
</comment>
<comment type="caution">
    <text evidence="9">The sequence shown here is derived from an EMBL/GenBank/DDBJ whole genome shotgun (WGS) entry which is preliminary data.</text>
</comment>
<evidence type="ECO:0000313" key="10">
    <source>
        <dbReference type="Proteomes" id="UP001202134"/>
    </source>
</evidence>
<protein>
    <submittedName>
        <fullName evidence="9">Efflux RND transporter periplasmic adaptor subunit</fullName>
    </submittedName>
</protein>
<evidence type="ECO:0000259" key="6">
    <source>
        <dbReference type="Pfam" id="PF25876"/>
    </source>
</evidence>
<dbReference type="Pfam" id="PF25917">
    <property type="entry name" value="BSH_RND"/>
    <property type="match status" value="1"/>
</dbReference>
<dbReference type="InterPro" id="IPR058625">
    <property type="entry name" value="MdtA-like_BSH"/>
</dbReference>
<accession>A0ABT0KUW5</accession>
<keyword evidence="5" id="KW-0732">Signal</keyword>
<evidence type="ECO:0000256" key="2">
    <source>
        <dbReference type="ARBA" id="ARBA00009477"/>
    </source>
</evidence>